<evidence type="ECO:0000256" key="1">
    <source>
        <dbReference type="SAM" id="SignalP"/>
    </source>
</evidence>
<gene>
    <name evidence="2" type="primary">tssJ</name>
    <name evidence="2" type="ORF">ABU178_18790</name>
</gene>
<keyword evidence="1" id="KW-0732">Signal</keyword>
<dbReference type="NCBIfam" id="TIGR03352">
    <property type="entry name" value="VI_chp_3"/>
    <property type="match status" value="1"/>
</dbReference>
<sequence length="170" mass="19725">MNKLIIFSLFLFFVLVAGCAKQNQPPPERERVMKIFAGKDINPNKYNHAAPLSLFIYQLKALENFQEQDDELFFLPDARGVTSFSQDVIAMKELTIKPGEKREVRFPRQSDEVAFGVIAAFREIDKAVWKQEIAFPEDKLQPWYKKFFSVPESKVIIHIKKLSIEAKVME</sequence>
<dbReference type="PROSITE" id="PS51257">
    <property type="entry name" value="PROKAR_LIPOPROTEIN"/>
    <property type="match status" value="1"/>
</dbReference>
<dbReference type="Gene3D" id="2.60.40.4150">
    <property type="entry name" value="Type VI secretion system, lipoprotein SciN"/>
    <property type="match status" value="1"/>
</dbReference>
<evidence type="ECO:0000313" key="3">
    <source>
        <dbReference type="Proteomes" id="UP001611251"/>
    </source>
</evidence>
<dbReference type="Pfam" id="PF12790">
    <property type="entry name" value="T6SS-SciN"/>
    <property type="match status" value="1"/>
</dbReference>
<dbReference type="Proteomes" id="UP001611251">
    <property type="component" value="Unassembled WGS sequence"/>
</dbReference>
<dbReference type="PANTHER" id="PTHR37625">
    <property type="entry name" value="OUTER MEMBRANE LIPOPROTEIN-RELATED"/>
    <property type="match status" value="1"/>
</dbReference>
<comment type="caution">
    <text evidence="2">The sequence shown here is derived from an EMBL/GenBank/DDBJ whole genome shotgun (WGS) entry which is preliminary data.</text>
</comment>
<keyword evidence="2" id="KW-0449">Lipoprotein</keyword>
<organism evidence="2 3">
    <name type="scientific">Pantoea osteomyelitidis</name>
    <dbReference type="NCBI Taxonomy" id="3230026"/>
    <lineage>
        <taxon>Bacteria</taxon>
        <taxon>Pseudomonadati</taxon>
        <taxon>Pseudomonadota</taxon>
        <taxon>Gammaproteobacteria</taxon>
        <taxon>Enterobacterales</taxon>
        <taxon>Erwiniaceae</taxon>
        <taxon>Pantoea</taxon>
    </lineage>
</organism>
<dbReference type="EMBL" id="JBGFSN010000011">
    <property type="protein sequence ID" value="MFH8136201.1"/>
    <property type="molecule type" value="Genomic_DNA"/>
</dbReference>
<feature type="signal peptide" evidence="1">
    <location>
        <begin position="1"/>
        <end position="19"/>
    </location>
</feature>
<reference evidence="2 3" key="1">
    <citation type="submission" date="2024-08" db="EMBL/GenBank/DDBJ databases">
        <title>Pantoea ronii - a newly identified human opportunistic pathogen.</title>
        <authorList>
            <person name="Keidar-Friedman D."/>
            <person name="Sorek N."/>
            <person name="Leshin-Carmel D."/>
            <person name="Tsur A."/>
            <person name="Amsalem M."/>
            <person name="Tolkach D."/>
            <person name="Brosh-Nissimov T."/>
        </authorList>
    </citation>
    <scope>NUCLEOTIDE SEQUENCE [LARGE SCALE GENOMIC DNA]</scope>
    <source>
        <strain evidence="2 3">AA23256</strain>
    </source>
</reference>
<feature type="chain" id="PRO_5046716680" evidence="1">
    <location>
        <begin position="20"/>
        <end position="170"/>
    </location>
</feature>
<accession>A0ABW7Q0T2</accession>
<proteinExistence type="predicted"/>
<dbReference type="PANTHER" id="PTHR37625:SF4">
    <property type="entry name" value="OUTER MEMBRANE LIPOPROTEIN"/>
    <property type="match status" value="1"/>
</dbReference>
<dbReference type="RefSeq" id="WP_397217769.1">
    <property type="nucleotide sequence ID" value="NZ_JBGFSN010000011.1"/>
</dbReference>
<keyword evidence="3" id="KW-1185">Reference proteome</keyword>
<evidence type="ECO:0000313" key="2">
    <source>
        <dbReference type="EMBL" id="MFH8136201.1"/>
    </source>
</evidence>
<protein>
    <submittedName>
        <fullName evidence="2">Type VI secretion system lipoprotein TssJ</fullName>
    </submittedName>
</protein>
<name>A0ABW7Q0T2_9GAMM</name>
<dbReference type="InterPro" id="IPR017734">
    <property type="entry name" value="T6SS_SciN"/>
</dbReference>
<dbReference type="InterPro" id="IPR038706">
    <property type="entry name" value="Type_VI_SciN-like_sf"/>
</dbReference>